<evidence type="ECO:0000313" key="4">
    <source>
        <dbReference type="Proteomes" id="UP001166191"/>
    </source>
</evidence>
<evidence type="ECO:0000256" key="1">
    <source>
        <dbReference type="SAM" id="MobiDB-lite"/>
    </source>
</evidence>
<evidence type="ECO:0000313" key="3">
    <source>
        <dbReference type="EMBL" id="MBU3028791.1"/>
    </source>
</evidence>
<protein>
    <recommendedName>
        <fullName evidence="2">SCP domain-containing protein</fullName>
    </recommendedName>
</protein>
<dbReference type="Pfam" id="PF00188">
    <property type="entry name" value="CAP"/>
    <property type="match status" value="1"/>
</dbReference>
<dbReference type="PROSITE" id="PS00330">
    <property type="entry name" value="HEMOLYSIN_CALCIUM"/>
    <property type="match status" value="2"/>
</dbReference>
<feature type="region of interest" description="Disordered" evidence="1">
    <location>
        <begin position="286"/>
        <end position="305"/>
    </location>
</feature>
<dbReference type="InterPro" id="IPR018511">
    <property type="entry name" value="Hemolysin-typ_Ca-bd_CS"/>
</dbReference>
<evidence type="ECO:0000259" key="2">
    <source>
        <dbReference type="Pfam" id="PF00188"/>
    </source>
</evidence>
<dbReference type="PANTHER" id="PTHR38340">
    <property type="entry name" value="S-LAYER PROTEIN"/>
    <property type="match status" value="1"/>
</dbReference>
<dbReference type="Pfam" id="PF00353">
    <property type="entry name" value="HemolysinCabind"/>
    <property type="match status" value="3"/>
</dbReference>
<sequence length="428" mass="44574">MVTATADERYFLSLINQSRAGSGLSALQLETHLNGSADQHTGWMLSTGRFSHEGGGGSSPTARMRAAGLDLSGSWSTGENIAYVSLDNDGTIRDEIQQLHTNLMNSPSHRANLLSSSFELVGIGLKVGWLTVDGRSYKVLMATQNFAVTQGDYQLDTAPGTVPPRASLPNLAVADPVYADWVRFFDGELVRADGRGGPLSGTARGDDLRGAAGADVVVAGGGHDWALGGAGNDRLHGGMGSDFLLGQDGADLIRGNQGFDRISGGNGADRLFGDLGNDVLRGNLDRDQLEGGDGHDRLSGGYGDDLLRGGTGSDLLRGDAGRDVLNGQAGNDLIVGGTGNDVLRGGAGADRFVFGGQTGVDRIHDYNPAEDRILVAEAFLGGPVATWLEDHVKKTPDGVVIELAGTNRVHVLGADLTVAAVTDDIFIV</sequence>
<dbReference type="CDD" id="cd05379">
    <property type="entry name" value="CAP_bacterial"/>
    <property type="match status" value="1"/>
</dbReference>
<accession>A0ABS6AHE9</accession>
<keyword evidence="4" id="KW-1185">Reference proteome</keyword>
<dbReference type="InterPro" id="IPR014044">
    <property type="entry name" value="CAP_dom"/>
</dbReference>
<dbReference type="PANTHER" id="PTHR38340:SF1">
    <property type="entry name" value="S-LAYER PROTEIN"/>
    <property type="match status" value="1"/>
</dbReference>
<dbReference type="RefSeq" id="WP_216031493.1">
    <property type="nucleotide sequence ID" value="NZ_JAHKNG010000002.1"/>
</dbReference>
<proteinExistence type="predicted"/>
<comment type="caution">
    <text evidence="3">The sequence shown here is derived from an EMBL/GenBank/DDBJ whole genome shotgun (WGS) entry which is preliminary data.</text>
</comment>
<feature type="compositionally biased region" description="Basic and acidic residues" evidence="1">
    <location>
        <begin position="286"/>
        <end position="298"/>
    </location>
</feature>
<dbReference type="InterPro" id="IPR001343">
    <property type="entry name" value="Hemolysn_Ca-bd"/>
</dbReference>
<dbReference type="EMBL" id="JAHKNG010000002">
    <property type="protein sequence ID" value="MBU3028791.1"/>
    <property type="molecule type" value="Genomic_DNA"/>
</dbReference>
<feature type="domain" description="SCP" evidence="2">
    <location>
        <begin position="12"/>
        <end position="128"/>
    </location>
</feature>
<name>A0ABS6AHE9_9RHOB</name>
<organism evidence="3 4">
    <name type="scientific">Paracoccus marinaquae</name>
    <dbReference type="NCBI Taxonomy" id="2841926"/>
    <lineage>
        <taxon>Bacteria</taxon>
        <taxon>Pseudomonadati</taxon>
        <taxon>Pseudomonadota</taxon>
        <taxon>Alphaproteobacteria</taxon>
        <taxon>Rhodobacterales</taxon>
        <taxon>Paracoccaceae</taxon>
        <taxon>Paracoccus</taxon>
    </lineage>
</organism>
<dbReference type="Proteomes" id="UP001166191">
    <property type="component" value="Unassembled WGS sequence"/>
</dbReference>
<gene>
    <name evidence="3" type="ORF">KNW02_01510</name>
</gene>
<dbReference type="InterPro" id="IPR050557">
    <property type="entry name" value="RTX_toxin/Mannuronan_C5-epim"/>
</dbReference>
<reference evidence="3" key="1">
    <citation type="submission" date="2021-06" db="EMBL/GenBank/DDBJ databases">
        <title>Paracoccus bacterium XHP0099 sp. nov., isolated from the surface waters of the Yellow Sea.</title>
        <authorList>
            <person name="Xue H."/>
            <person name="Zhang D."/>
        </authorList>
    </citation>
    <scope>NUCLEOTIDE SEQUENCE</scope>
    <source>
        <strain evidence="3">XHP0099</strain>
    </source>
</reference>